<organism evidence="2 3">
    <name type="scientific">Micromonospora azadirachtae</name>
    <dbReference type="NCBI Taxonomy" id="1970735"/>
    <lineage>
        <taxon>Bacteria</taxon>
        <taxon>Bacillati</taxon>
        <taxon>Actinomycetota</taxon>
        <taxon>Actinomycetes</taxon>
        <taxon>Micromonosporales</taxon>
        <taxon>Micromonosporaceae</taxon>
        <taxon>Micromonospora</taxon>
    </lineage>
</organism>
<name>A0ABW3A218_9ACTN</name>
<evidence type="ECO:0000256" key="1">
    <source>
        <dbReference type="SAM" id="SignalP"/>
    </source>
</evidence>
<reference evidence="3" key="1">
    <citation type="journal article" date="2019" name="Int. J. Syst. Evol. Microbiol.">
        <title>The Global Catalogue of Microorganisms (GCM) 10K type strain sequencing project: providing services to taxonomists for standard genome sequencing and annotation.</title>
        <authorList>
            <consortium name="The Broad Institute Genomics Platform"/>
            <consortium name="The Broad Institute Genome Sequencing Center for Infectious Disease"/>
            <person name="Wu L."/>
            <person name="Ma J."/>
        </authorList>
    </citation>
    <scope>NUCLEOTIDE SEQUENCE [LARGE SCALE GENOMIC DNA]</scope>
    <source>
        <strain evidence="3">JCM 32148</strain>
    </source>
</reference>
<sequence length="140" mass="14297">MTGVSDWGVTMKFSGKKASLLALSALGMALAVPAAPAAAAPSVTTVAAGSAATSAAGYSASCATGRIESTAANLPIRTYPFIDAPLITTAQKGYQYNCVQDYYALGDRYTACGVSGANGWLLIDFGSQIGYAYMTCLKDV</sequence>
<evidence type="ECO:0000313" key="2">
    <source>
        <dbReference type="EMBL" id="MFD0784968.1"/>
    </source>
</evidence>
<dbReference type="EMBL" id="JBHTHM010000619">
    <property type="protein sequence ID" value="MFD0784968.1"/>
    <property type="molecule type" value="Genomic_DNA"/>
</dbReference>
<feature type="chain" id="PRO_5047108326" description="SH3 domain-containing protein" evidence="1">
    <location>
        <begin position="40"/>
        <end position="140"/>
    </location>
</feature>
<feature type="signal peptide" evidence="1">
    <location>
        <begin position="1"/>
        <end position="39"/>
    </location>
</feature>
<proteinExistence type="predicted"/>
<evidence type="ECO:0000313" key="3">
    <source>
        <dbReference type="Proteomes" id="UP001597053"/>
    </source>
</evidence>
<evidence type="ECO:0008006" key="4">
    <source>
        <dbReference type="Google" id="ProtNLM"/>
    </source>
</evidence>
<keyword evidence="1" id="KW-0732">Signal</keyword>
<gene>
    <name evidence="2" type="ORF">ACFQZ8_13765</name>
</gene>
<accession>A0ABW3A218</accession>
<comment type="caution">
    <text evidence="2">The sequence shown here is derived from an EMBL/GenBank/DDBJ whole genome shotgun (WGS) entry which is preliminary data.</text>
</comment>
<protein>
    <recommendedName>
        <fullName evidence="4">SH3 domain-containing protein</fullName>
    </recommendedName>
</protein>
<keyword evidence="3" id="KW-1185">Reference proteome</keyword>
<dbReference type="Proteomes" id="UP001597053">
    <property type="component" value="Unassembled WGS sequence"/>
</dbReference>